<sequence length="303" mass="32730">MVDRDRPRERVAEARRGEGGAKVPYPIRIRRLEVTGTRRIGPAMLRLTLGGPELAGFESHSVVDEHVKLIFPDDDGGLRVPEQNGLMLFWPRPMPPTRDYTVRRHDPVAGELDLDVVLHPGGLASEWASRVGPGEPVWVAGPPAGLAVPERYDHYLLAGDTTALPAIARWVENMPPDTRGRVFVEVADAAEEVDLGAPAGVTVTWLHRDGVAAGRSDVLARAVSAVAVPPGESVYVWVAGEAGSIKPLRRWVRDELGLAPADVSITGYWKLGLAMFDEDHNPGDGEAHGHGHGHGHDDEPAHA</sequence>
<dbReference type="Pfam" id="PF08021">
    <property type="entry name" value="FAD_binding_9"/>
    <property type="match status" value="1"/>
</dbReference>
<dbReference type="PANTHER" id="PTHR30157">
    <property type="entry name" value="FERRIC REDUCTASE, NADPH-DEPENDENT"/>
    <property type="match status" value="1"/>
</dbReference>
<proteinExistence type="predicted"/>
<dbReference type="RefSeq" id="WP_378023654.1">
    <property type="nucleotide sequence ID" value="NZ_JBHSKG010000016.1"/>
</dbReference>
<dbReference type="PROSITE" id="PS51384">
    <property type="entry name" value="FAD_FR"/>
    <property type="match status" value="1"/>
</dbReference>
<dbReference type="CDD" id="cd06193">
    <property type="entry name" value="siderophore_interacting"/>
    <property type="match status" value="1"/>
</dbReference>
<evidence type="ECO:0000256" key="1">
    <source>
        <dbReference type="SAM" id="MobiDB-lite"/>
    </source>
</evidence>
<dbReference type="Gene3D" id="3.40.50.80">
    <property type="entry name" value="Nucleotide-binding domain of ferredoxin-NADP reductase (FNR) module"/>
    <property type="match status" value="1"/>
</dbReference>
<keyword evidence="4" id="KW-1185">Reference proteome</keyword>
<dbReference type="InterPro" id="IPR013113">
    <property type="entry name" value="SIP_FAD-bd"/>
</dbReference>
<dbReference type="Proteomes" id="UP001596175">
    <property type="component" value="Unassembled WGS sequence"/>
</dbReference>
<protein>
    <submittedName>
        <fullName evidence="3">Siderophore-interacting protein</fullName>
    </submittedName>
</protein>
<evidence type="ECO:0000313" key="4">
    <source>
        <dbReference type="Proteomes" id="UP001596175"/>
    </source>
</evidence>
<accession>A0ABV9ZMJ8</accession>
<evidence type="ECO:0000259" key="2">
    <source>
        <dbReference type="PROSITE" id="PS51384"/>
    </source>
</evidence>
<dbReference type="InterPro" id="IPR039261">
    <property type="entry name" value="FNR_nucleotide-bd"/>
</dbReference>
<dbReference type="InterPro" id="IPR017927">
    <property type="entry name" value="FAD-bd_FR_type"/>
</dbReference>
<dbReference type="Pfam" id="PF04954">
    <property type="entry name" value="SIP"/>
    <property type="match status" value="1"/>
</dbReference>
<organism evidence="3 4">
    <name type="scientific">Actinomycetospora rhizophila</name>
    <dbReference type="NCBI Taxonomy" id="1416876"/>
    <lineage>
        <taxon>Bacteria</taxon>
        <taxon>Bacillati</taxon>
        <taxon>Actinomycetota</taxon>
        <taxon>Actinomycetes</taxon>
        <taxon>Pseudonocardiales</taxon>
        <taxon>Pseudonocardiaceae</taxon>
        <taxon>Actinomycetospora</taxon>
    </lineage>
</organism>
<name>A0ABV9ZMJ8_9PSEU</name>
<feature type="domain" description="FAD-binding FR-type" evidence="2">
    <location>
        <begin position="27"/>
        <end position="149"/>
    </location>
</feature>
<reference evidence="4" key="1">
    <citation type="journal article" date="2019" name="Int. J. Syst. Evol. Microbiol.">
        <title>The Global Catalogue of Microorganisms (GCM) 10K type strain sequencing project: providing services to taxonomists for standard genome sequencing and annotation.</title>
        <authorList>
            <consortium name="The Broad Institute Genomics Platform"/>
            <consortium name="The Broad Institute Genome Sequencing Center for Infectious Disease"/>
            <person name="Wu L."/>
            <person name="Ma J."/>
        </authorList>
    </citation>
    <scope>NUCLEOTIDE SEQUENCE [LARGE SCALE GENOMIC DNA]</scope>
    <source>
        <strain evidence="4">XZYJ18</strain>
    </source>
</reference>
<dbReference type="EMBL" id="JBHSKG010000016">
    <property type="protein sequence ID" value="MFC5141510.1"/>
    <property type="molecule type" value="Genomic_DNA"/>
</dbReference>
<dbReference type="Gene3D" id="2.40.30.10">
    <property type="entry name" value="Translation factors"/>
    <property type="match status" value="1"/>
</dbReference>
<dbReference type="SUPFAM" id="SSF63380">
    <property type="entry name" value="Riboflavin synthase domain-like"/>
    <property type="match status" value="1"/>
</dbReference>
<dbReference type="InterPro" id="IPR017938">
    <property type="entry name" value="Riboflavin_synthase-like_b-brl"/>
</dbReference>
<evidence type="ECO:0000313" key="3">
    <source>
        <dbReference type="EMBL" id="MFC5141510.1"/>
    </source>
</evidence>
<dbReference type="InterPro" id="IPR039374">
    <property type="entry name" value="SIP_fam"/>
</dbReference>
<dbReference type="PANTHER" id="PTHR30157:SF0">
    <property type="entry name" value="NADPH-DEPENDENT FERRIC-CHELATE REDUCTASE"/>
    <property type="match status" value="1"/>
</dbReference>
<dbReference type="InterPro" id="IPR007037">
    <property type="entry name" value="SIP_rossman_dom"/>
</dbReference>
<gene>
    <name evidence="3" type="ORF">ACFPK1_24955</name>
</gene>
<feature type="region of interest" description="Disordered" evidence="1">
    <location>
        <begin position="280"/>
        <end position="303"/>
    </location>
</feature>
<comment type="caution">
    <text evidence="3">The sequence shown here is derived from an EMBL/GenBank/DDBJ whole genome shotgun (WGS) entry which is preliminary data.</text>
</comment>